<keyword evidence="7 9" id="KW-0675">Receptor</keyword>
<feature type="transmembrane region" description="Helical" evidence="11">
    <location>
        <begin position="241"/>
        <end position="262"/>
    </location>
</feature>
<evidence type="ECO:0000256" key="2">
    <source>
        <dbReference type="ARBA" id="ARBA00010663"/>
    </source>
</evidence>
<dbReference type="Gene3D" id="1.20.1070.10">
    <property type="entry name" value="Rhodopsin 7-helix transmembrane proteins"/>
    <property type="match status" value="1"/>
</dbReference>
<keyword evidence="4 11" id="KW-1133">Transmembrane helix</keyword>
<dbReference type="RefSeq" id="XP_002731478.1">
    <property type="nucleotide sequence ID" value="XM_002731432.1"/>
</dbReference>
<dbReference type="PRINTS" id="PR01012">
    <property type="entry name" value="NRPEPTIDEYR"/>
</dbReference>
<dbReference type="GeneID" id="100373400"/>
<evidence type="ECO:0000259" key="12">
    <source>
        <dbReference type="PROSITE" id="PS50262"/>
    </source>
</evidence>
<keyword evidence="6 11" id="KW-0472">Membrane</keyword>
<protein>
    <submittedName>
        <fullName evidence="14">Neuropeptide FF receptor 2-like</fullName>
    </submittedName>
</protein>
<dbReference type="InterPro" id="IPR000276">
    <property type="entry name" value="GPCR_Rhodpsn"/>
</dbReference>
<evidence type="ECO:0000256" key="7">
    <source>
        <dbReference type="ARBA" id="ARBA00023170"/>
    </source>
</evidence>
<dbReference type="InterPro" id="IPR000611">
    <property type="entry name" value="NPY_rcpt"/>
</dbReference>
<organism evidence="13 14">
    <name type="scientific">Saccoglossus kowalevskii</name>
    <name type="common">Acorn worm</name>
    <dbReference type="NCBI Taxonomy" id="10224"/>
    <lineage>
        <taxon>Eukaryota</taxon>
        <taxon>Metazoa</taxon>
        <taxon>Hemichordata</taxon>
        <taxon>Enteropneusta</taxon>
        <taxon>Harrimaniidae</taxon>
        <taxon>Saccoglossus</taxon>
    </lineage>
</organism>
<keyword evidence="3 9" id="KW-0812">Transmembrane</keyword>
<evidence type="ECO:0000256" key="6">
    <source>
        <dbReference type="ARBA" id="ARBA00023136"/>
    </source>
</evidence>
<evidence type="ECO:0000313" key="13">
    <source>
        <dbReference type="Proteomes" id="UP000694865"/>
    </source>
</evidence>
<evidence type="ECO:0000256" key="8">
    <source>
        <dbReference type="ARBA" id="ARBA00023224"/>
    </source>
</evidence>
<name>A0ABM0GJW8_SACKO</name>
<evidence type="ECO:0000256" key="9">
    <source>
        <dbReference type="RuleBase" id="RU000688"/>
    </source>
</evidence>
<feature type="transmembrane region" description="Helical" evidence="11">
    <location>
        <begin position="185"/>
        <end position="209"/>
    </location>
</feature>
<dbReference type="PANTHER" id="PTHR45695:SF9">
    <property type="entry name" value="LEUCOKININ RECEPTOR"/>
    <property type="match status" value="1"/>
</dbReference>
<comment type="subcellular location">
    <subcellularLocation>
        <location evidence="1">Membrane</location>
        <topology evidence="1">Multi-pass membrane protein</topology>
    </subcellularLocation>
</comment>
<evidence type="ECO:0000256" key="1">
    <source>
        <dbReference type="ARBA" id="ARBA00004141"/>
    </source>
</evidence>
<dbReference type="InterPro" id="IPR017452">
    <property type="entry name" value="GPCR_Rhodpsn_7TM"/>
</dbReference>
<evidence type="ECO:0000256" key="5">
    <source>
        <dbReference type="ARBA" id="ARBA00023040"/>
    </source>
</evidence>
<evidence type="ECO:0000256" key="4">
    <source>
        <dbReference type="ARBA" id="ARBA00022989"/>
    </source>
</evidence>
<comment type="similarity">
    <text evidence="2 9">Belongs to the G-protein coupled receptor 1 family.</text>
</comment>
<dbReference type="SUPFAM" id="SSF81321">
    <property type="entry name" value="Family A G protein-coupled receptor-like"/>
    <property type="match status" value="1"/>
</dbReference>
<keyword evidence="5 9" id="KW-0297">G-protein coupled receptor</keyword>
<feature type="compositionally biased region" description="Polar residues" evidence="10">
    <location>
        <begin position="398"/>
        <end position="422"/>
    </location>
</feature>
<feature type="transmembrane region" description="Helical" evidence="11">
    <location>
        <begin position="142"/>
        <end position="164"/>
    </location>
</feature>
<dbReference type="PRINTS" id="PR00237">
    <property type="entry name" value="GPCRRHODOPSN"/>
</dbReference>
<feature type="transmembrane region" description="Helical" evidence="11">
    <location>
        <begin position="328"/>
        <end position="355"/>
    </location>
</feature>
<dbReference type="PROSITE" id="PS00237">
    <property type="entry name" value="G_PROTEIN_RECEP_F1_1"/>
    <property type="match status" value="1"/>
</dbReference>
<feature type="region of interest" description="Disordered" evidence="10">
    <location>
        <begin position="394"/>
        <end position="422"/>
    </location>
</feature>
<dbReference type="Proteomes" id="UP000694865">
    <property type="component" value="Unplaced"/>
</dbReference>
<feature type="transmembrane region" description="Helical" evidence="11">
    <location>
        <begin position="290"/>
        <end position="308"/>
    </location>
</feature>
<evidence type="ECO:0000256" key="3">
    <source>
        <dbReference type="ARBA" id="ARBA00022692"/>
    </source>
</evidence>
<sequence length="422" mass="48402">MDRTSMVKDYYKFVFNCTCDENECYQSPSYLMFRELLCQGVYNESVSFNGTIPDYSLFRKQISFTGRVLLGIAYTAVIILSLCGNVVVVITLSKIKRPRNNMNAYLINLAVADILMAMFCMPFTLVYIVFQQWMFEDILCPIVQFTKQVSVMVSIFTLMVVGIDRYRAVALPLQTHINYQRYRKVVIIGLVWSIAILLSTVQLITVRAVEKGVTNALMNESKKSCSEVWADNQTATIAYEMFIFGVIFLSPFFVFAVTYGGITRRLWSKSIPGQDDRNKDAIRRNNTLKIIRMVLMVVCVFFICWLPLQTLRLVIVFDPDVMIGESGWLIIRLYLFVHLLAMSHSFVNPFIYTFLHENFKKDAREAFMMYQSCCTKHNAMSFSMSSSRSRTLAQSSMKQSSRLSKGRLSSTSSKGNRQPSLT</sequence>
<keyword evidence="8 9" id="KW-0807">Transducer</keyword>
<feature type="transmembrane region" description="Helical" evidence="11">
    <location>
        <begin position="68"/>
        <end position="92"/>
    </location>
</feature>
<feature type="domain" description="G-protein coupled receptors family 1 profile" evidence="12">
    <location>
        <begin position="84"/>
        <end position="352"/>
    </location>
</feature>
<feature type="transmembrane region" description="Helical" evidence="11">
    <location>
        <begin position="104"/>
        <end position="130"/>
    </location>
</feature>
<keyword evidence="13" id="KW-1185">Reference proteome</keyword>
<gene>
    <name evidence="14" type="primary">LOC100373400</name>
</gene>
<dbReference type="PROSITE" id="PS50262">
    <property type="entry name" value="G_PROTEIN_RECEP_F1_2"/>
    <property type="match status" value="1"/>
</dbReference>
<evidence type="ECO:0000313" key="14">
    <source>
        <dbReference type="RefSeq" id="XP_002731478.1"/>
    </source>
</evidence>
<dbReference type="Pfam" id="PF00001">
    <property type="entry name" value="7tm_1"/>
    <property type="match status" value="1"/>
</dbReference>
<evidence type="ECO:0000256" key="11">
    <source>
        <dbReference type="SAM" id="Phobius"/>
    </source>
</evidence>
<reference evidence="14" key="1">
    <citation type="submission" date="2025-08" db="UniProtKB">
        <authorList>
            <consortium name="RefSeq"/>
        </authorList>
    </citation>
    <scope>IDENTIFICATION</scope>
    <source>
        <tissue evidence="14">Testes</tissue>
    </source>
</reference>
<evidence type="ECO:0000256" key="10">
    <source>
        <dbReference type="SAM" id="MobiDB-lite"/>
    </source>
</evidence>
<proteinExistence type="inferred from homology"/>
<accession>A0ABM0GJW8</accession>
<dbReference type="PANTHER" id="PTHR45695">
    <property type="entry name" value="LEUCOKININ RECEPTOR-RELATED"/>
    <property type="match status" value="1"/>
</dbReference>